<comment type="function">
    <text evidence="13">Catalyzes the ATP-dependent 2-thiolation of cytidine in position 32 of tRNA, to form 2-thiocytidine (s(2)C32). The sulfur atoms are provided by the cysteine/cysteine desulfurase (IscS) system.</text>
</comment>
<keyword evidence="17" id="KW-1185">Reference proteome</keyword>
<evidence type="ECO:0000256" key="4">
    <source>
        <dbReference type="ARBA" id="ARBA00022679"/>
    </source>
</evidence>
<dbReference type="EMBL" id="JBHSEW010000005">
    <property type="protein sequence ID" value="MFC4621947.1"/>
    <property type="molecule type" value="Genomic_DNA"/>
</dbReference>
<organism evidence="16 17">
    <name type="scientific">Comamonas nitrativorans</name>
    <dbReference type="NCBI Taxonomy" id="108437"/>
    <lineage>
        <taxon>Bacteria</taxon>
        <taxon>Pseudomonadati</taxon>
        <taxon>Pseudomonadota</taxon>
        <taxon>Betaproteobacteria</taxon>
        <taxon>Burkholderiales</taxon>
        <taxon>Comamonadaceae</taxon>
        <taxon>Comamonas</taxon>
    </lineage>
</organism>
<keyword evidence="3 13" id="KW-0820">tRNA-binding</keyword>
<keyword evidence="11 13" id="KW-0408">Iron</keyword>
<feature type="compositionally biased region" description="Low complexity" evidence="14">
    <location>
        <begin position="312"/>
        <end position="323"/>
    </location>
</feature>
<evidence type="ECO:0000256" key="13">
    <source>
        <dbReference type="HAMAP-Rule" id="MF_01850"/>
    </source>
</evidence>
<dbReference type="InterPro" id="IPR011063">
    <property type="entry name" value="TilS/TtcA_N"/>
</dbReference>
<evidence type="ECO:0000256" key="10">
    <source>
        <dbReference type="ARBA" id="ARBA00022884"/>
    </source>
</evidence>
<feature type="short sequence motif" description="PP-loop motif" evidence="13">
    <location>
        <begin position="72"/>
        <end position="77"/>
    </location>
</feature>
<evidence type="ECO:0000313" key="17">
    <source>
        <dbReference type="Proteomes" id="UP001595967"/>
    </source>
</evidence>
<dbReference type="EC" id="2.8.1.-" evidence="13"/>
<dbReference type="InterPro" id="IPR012089">
    <property type="entry name" value="tRNA_Cyd_32_2_STrfase"/>
</dbReference>
<evidence type="ECO:0000313" key="16">
    <source>
        <dbReference type="EMBL" id="MFC4621947.1"/>
    </source>
</evidence>
<comment type="subcellular location">
    <subcellularLocation>
        <location evidence="13">Cytoplasm</location>
    </subcellularLocation>
</comment>
<keyword evidence="5 13" id="KW-0819">tRNA processing</keyword>
<comment type="subunit">
    <text evidence="13">Homodimer.</text>
</comment>
<keyword evidence="7 13" id="KW-0547">Nucleotide-binding</keyword>
<dbReference type="RefSeq" id="WP_377725139.1">
    <property type="nucleotide sequence ID" value="NZ_JBHSEW010000005.1"/>
</dbReference>
<dbReference type="Gene3D" id="3.40.50.620">
    <property type="entry name" value="HUPs"/>
    <property type="match status" value="1"/>
</dbReference>
<dbReference type="GO" id="GO:0016740">
    <property type="term" value="F:transferase activity"/>
    <property type="evidence" value="ECO:0007669"/>
    <property type="project" value="UniProtKB-KW"/>
</dbReference>
<evidence type="ECO:0000256" key="3">
    <source>
        <dbReference type="ARBA" id="ARBA00022555"/>
    </source>
</evidence>
<comment type="cofactor">
    <cofactor evidence="13">
        <name>Mg(2+)</name>
        <dbReference type="ChEBI" id="CHEBI:18420"/>
    </cofactor>
</comment>
<evidence type="ECO:0000259" key="15">
    <source>
        <dbReference type="Pfam" id="PF01171"/>
    </source>
</evidence>
<keyword evidence="10 13" id="KW-0694">RNA-binding</keyword>
<feature type="binding site" evidence="13">
    <location>
        <position position="238"/>
    </location>
    <ligand>
        <name>[4Fe-4S] cluster</name>
        <dbReference type="ChEBI" id="CHEBI:49883"/>
    </ligand>
</feature>
<feature type="region of interest" description="Disordered" evidence="14">
    <location>
        <begin position="298"/>
        <end position="323"/>
    </location>
</feature>
<keyword evidence="1 13" id="KW-0004">4Fe-4S</keyword>
<evidence type="ECO:0000256" key="6">
    <source>
        <dbReference type="ARBA" id="ARBA00022723"/>
    </source>
</evidence>
<evidence type="ECO:0000256" key="12">
    <source>
        <dbReference type="ARBA" id="ARBA00023014"/>
    </source>
</evidence>
<evidence type="ECO:0000256" key="8">
    <source>
        <dbReference type="ARBA" id="ARBA00022840"/>
    </source>
</evidence>
<dbReference type="SUPFAM" id="SSF52402">
    <property type="entry name" value="Adenine nucleotide alpha hydrolases-like"/>
    <property type="match status" value="1"/>
</dbReference>
<evidence type="ECO:0000256" key="2">
    <source>
        <dbReference type="ARBA" id="ARBA00022490"/>
    </source>
</evidence>
<evidence type="ECO:0000256" key="1">
    <source>
        <dbReference type="ARBA" id="ARBA00022485"/>
    </source>
</evidence>
<protein>
    <recommendedName>
        <fullName evidence="13">tRNA-cytidine(32) 2-sulfurtransferase</fullName>
        <ecNumber evidence="13">2.8.1.-</ecNumber>
    </recommendedName>
    <alternativeName>
        <fullName evidence="13">Two-thiocytidine biosynthesis protein A</fullName>
    </alternativeName>
    <alternativeName>
        <fullName evidence="13">tRNA 2-thiocytidine biosynthesis protein TtcA</fullName>
    </alternativeName>
</protein>
<dbReference type="Proteomes" id="UP001595967">
    <property type="component" value="Unassembled WGS sequence"/>
</dbReference>
<comment type="similarity">
    <text evidence="13">Belongs to the TtcA family.</text>
</comment>
<keyword evidence="9 13" id="KW-0460">Magnesium</keyword>
<dbReference type="PANTHER" id="PTHR43686">
    <property type="entry name" value="SULFURTRANSFERASE-RELATED"/>
    <property type="match status" value="1"/>
</dbReference>
<evidence type="ECO:0000256" key="5">
    <source>
        <dbReference type="ARBA" id="ARBA00022694"/>
    </source>
</evidence>
<evidence type="ECO:0000256" key="11">
    <source>
        <dbReference type="ARBA" id="ARBA00023004"/>
    </source>
</evidence>
<comment type="miscellaneous">
    <text evidence="13">The thiolation reaction likely consists of two steps: a first activation step by ATP to form an adenylated intermediate of the target base of tRNA, and a second nucleophilic substitution step of the sulfur (S) atom supplied by the hydrosulfide attached to the Fe-S cluster.</text>
</comment>
<comment type="cofactor">
    <cofactor evidence="13">
        <name>[4Fe-4S] cluster</name>
        <dbReference type="ChEBI" id="CHEBI:49883"/>
    </cofactor>
    <text evidence="13">Binds 1 [4Fe-4S] cluster per subunit. The cluster is chelated by three Cys residues, the fourth Fe has a free coordination site that may bind a sulfur atom transferred from the persulfide of IscS.</text>
</comment>
<keyword evidence="8 13" id="KW-0067">ATP-binding</keyword>
<keyword evidence="6 13" id="KW-0479">Metal-binding</keyword>
<dbReference type="CDD" id="cd24138">
    <property type="entry name" value="TtcA-like"/>
    <property type="match status" value="1"/>
</dbReference>
<keyword evidence="4 13" id="KW-0808">Transferase</keyword>
<feature type="binding site" evidence="13">
    <location>
        <position position="147"/>
    </location>
    <ligand>
        <name>[4Fe-4S] cluster</name>
        <dbReference type="ChEBI" id="CHEBI:49883"/>
    </ligand>
</feature>
<comment type="pathway">
    <text evidence="13">tRNA modification.</text>
</comment>
<dbReference type="PANTHER" id="PTHR43686:SF1">
    <property type="entry name" value="AMINOTRAN_5 DOMAIN-CONTAINING PROTEIN"/>
    <property type="match status" value="1"/>
</dbReference>
<dbReference type="HAMAP" id="MF_01850">
    <property type="entry name" value="TtcA"/>
    <property type="match status" value="1"/>
</dbReference>
<dbReference type="Pfam" id="PF01171">
    <property type="entry name" value="ATP_bind_3"/>
    <property type="match status" value="1"/>
</dbReference>
<comment type="caution">
    <text evidence="16">The sequence shown here is derived from an EMBL/GenBank/DDBJ whole genome shotgun (WGS) entry which is preliminary data.</text>
</comment>
<reference evidence="17" key="1">
    <citation type="journal article" date="2019" name="Int. J. Syst. Evol. Microbiol.">
        <title>The Global Catalogue of Microorganisms (GCM) 10K type strain sequencing project: providing services to taxonomists for standard genome sequencing and annotation.</title>
        <authorList>
            <consortium name="The Broad Institute Genomics Platform"/>
            <consortium name="The Broad Institute Genome Sequencing Center for Infectious Disease"/>
            <person name="Wu L."/>
            <person name="Ma J."/>
        </authorList>
    </citation>
    <scope>NUCLEOTIDE SEQUENCE [LARGE SCALE GENOMIC DNA]</scope>
    <source>
        <strain evidence="17">JCM 11650</strain>
    </source>
</reference>
<proteinExistence type="inferred from homology"/>
<name>A0ABV9GV98_9BURK</name>
<evidence type="ECO:0000256" key="14">
    <source>
        <dbReference type="SAM" id="MobiDB-lite"/>
    </source>
</evidence>
<dbReference type="InterPro" id="IPR014729">
    <property type="entry name" value="Rossmann-like_a/b/a_fold"/>
</dbReference>
<accession>A0ABV9GV98</accession>
<dbReference type="NCBIfam" id="NF007972">
    <property type="entry name" value="PRK10696.1"/>
    <property type="match status" value="1"/>
</dbReference>
<feature type="domain" description="tRNA(Ile)-lysidine/2-thiocytidine synthase N-terminal" evidence="15">
    <location>
        <begin position="67"/>
        <end position="228"/>
    </location>
</feature>
<evidence type="ECO:0000256" key="9">
    <source>
        <dbReference type="ARBA" id="ARBA00022842"/>
    </source>
</evidence>
<evidence type="ECO:0000256" key="7">
    <source>
        <dbReference type="ARBA" id="ARBA00022741"/>
    </source>
</evidence>
<comment type="catalytic activity">
    <reaction evidence="13">
        <text>cytidine(32) in tRNA + S-sulfanyl-L-cysteinyl-[cysteine desulfurase] + AH2 + ATP = 2-thiocytidine(32) in tRNA + L-cysteinyl-[cysteine desulfurase] + A + AMP + diphosphate + H(+)</text>
        <dbReference type="Rhea" id="RHEA:57048"/>
        <dbReference type="Rhea" id="RHEA-COMP:10288"/>
        <dbReference type="Rhea" id="RHEA-COMP:12157"/>
        <dbReference type="Rhea" id="RHEA-COMP:12158"/>
        <dbReference type="Rhea" id="RHEA-COMP:14821"/>
        <dbReference type="ChEBI" id="CHEBI:13193"/>
        <dbReference type="ChEBI" id="CHEBI:15378"/>
        <dbReference type="ChEBI" id="CHEBI:17499"/>
        <dbReference type="ChEBI" id="CHEBI:29950"/>
        <dbReference type="ChEBI" id="CHEBI:30616"/>
        <dbReference type="ChEBI" id="CHEBI:33019"/>
        <dbReference type="ChEBI" id="CHEBI:61963"/>
        <dbReference type="ChEBI" id="CHEBI:82748"/>
        <dbReference type="ChEBI" id="CHEBI:141453"/>
        <dbReference type="ChEBI" id="CHEBI:456215"/>
    </reaction>
</comment>
<feature type="binding site" evidence="13">
    <location>
        <position position="150"/>
    </location>
    <ligand>
        <name>[4Fe-4S] cluster</name>
        <dbReference type="ChEBI" id="CHEBI:49883"/>
    </ligand>
</feature>
<sequence length="323" mass="35971">MNTVTSPSWVAETTDAAASFASADTAVAAGGGKSKAEREAHKLEKRLCREVGRAITDFNMIEEGDRVMVCMSGGKDSYTLLDILRKLQKRAPIKFEIVAVNLDQKQPGFPEHVLPGYLDSIGVEYHIENQDTYSVVKRVVPEGKTTCSLCSRLRRAILYSVADALKCTKVALGHHRDDILATMMLNLFYGGRMKGMPPKLVSDDGKHVVIRPLCYVPERDTRSWAEYQQFPIIPCNLCGSQDGLQRVAVNEMLREWEKKHPGRIESMFRAMGHVVTTHMMDPKLHDFKNAKATGIADPNGDIAFDDEPLPVPQVVQRSRSSVE</sequence>
<keyword evidence="12 13" id="KW-0411">Iron-sulfur</keyword>
<gene>
    <name evidence="13 16" type="primary">ttcA</name>
    <name evidence="16" type="ORF">ACFO3A_06910</name>
</gene>
<keyword evidence="2 13" id="KW-0963">Cytoplasm</keyword>